<accession>A0A0C9UT66</accession>
<keyword evidence="3" id="KW-1185">Reference proteome</keyword>
<evidence type="ECO:0000256" key="1">
    <source>
        <dbReference type="SAM" id="MobiDB-lite"/>
    </source>
</evidence>
<dbReference type="AlphaFoldDB" id="A0A0C9UT66"/>
<dbReference type="HOGENOM" id="CLU_1769289_0_0_1"/>
<name>A0A0C9UT66_SPHS4</name>
<sequence length="147" mass="16664">MNPRLFYSYHVLTTVSLSSPPLNTTTRNPSPLVRSNTAPSIPSQETLVALQSQLVDTQNTLAAHAEKIKLLHDLTQDHESMKHEIEELKTLLSSGTTIHQHITNINKEEEEHHHHRLQMDAHDDDNARGVMTVTPGEEEDINMDRHL</sequence>
<feature type="region of interest" description="Disordered" evidence="1">
    <location>
        <begin position="19"/>
        <end position="38"/>
    </location>
</feature>
<evidence type="ECO:0000313" key="3">
    <source>
        <dbReference type="Proteomes" id="UP000054279"/>
    </source>
</evidence>
<organism evidence="2 3">
    <name type="scientific">Sphaerobolus stellatus (strain SS14)</name>
    <dbReference type="NCBI Taxonomy" id="990650"/>
    <lineage>
        <taxon>Eukaryota</taxon>
        <taxon>Fungi</taxon>
        <taxon>Dikarya</taxon>
        <taxon>Basidiomycota</taxon>
        <taxon>Agaricomycotina</taxon>
        <taxon>Agaricomycetes</taxon>
        <taxon>Phallomycetidae</taxon>
        <taxon>Geastrales</taxon>
        <taxon>Sphaerobolaceae</taxon>
        <taxon>Sphaerobolus</taxon>
    </lineage>
</organism>
<proteinExistence type="predicted"/>
<protein>
    <submittedName>
        <fullName evidence="2">Uncharacterized protein</fullName>
    </submittedName>
</protein>
<gene>
    <name evidence="2" type="ORF">M422DRAFT_46346</name>
</gene>
<evidence type="ECO:0000313" key="2">
    <source>
        <dbReference type="EMBL" id="KIJ46038.1"/>
    </source>
</evidence>
<dbReference type="EMBL" id="KN837109">
    <property type="protein sequence ID" value="KIJ46038.1"/>
    <property type="molecule type" value="Genomic_DNA"/>
</dbReference>
<reference evidence="2 3" key="1">
    <citation type="submission" date="2014-06" db="EMBL/GenBank/DDBJ databases">
        <title>Evolutionary Origins and Diversification of the Mycorrhizal Mutualists.</title>
        <authorList>
            <consortium name="DOE Joint Genome Institute"/>
            <consortium name="Mycorrhizal Genomics Consortium"/>
            <person name="Kohler A."/>
            <person name="Kuo A."/>
            <person name="Nagy L.G."/>
            <person name="Floudas D."/>
            <person name="Copeland A."/>
            <person name="Barry K.W."/>
            <person name="Cichocki N."/>
            <person name="Veneault-Fourrey C."/>
            <person name="LaButti K."/>
            <person name="Lindquist E.A."/>
            <person name="Lipzen A."/>
            <person name="Lundell T."/>
            <person name="Morin E."/>
            <person name="Murat C."/>
            <person name="Riley R."/>
            <person name="Ohm R."/>
            <person name="Sun H."/>
            <person name="Tunlid A."/>
            <person name="Henrissat B."/>
            <person name="Grigoriev I.V."/>
            <person name="Hibbett D.S."/>
            <person name="Martin F."/>
        </authorList>
    </citation>
    <scope>NUCLEOTIDE SEQUENCE [LARGE SCALE GENOMIC DNA]</scope>
    <source>
        <strain evidence="2 3">SS14</strain>
    </source>
</reference>
<dbReference type="Proteomes" id="UP000054279">
    <property type="component" value="Unassembled WGS sequence"/>
</dbReference>